<dbReference type="InParanoid" id="A0A067QQL0"/>
<dbReference type="GO" id="GO:0005524">
    <property type="term" value="F:ATP binding"/>
    <property type="evidence" value="ECO:0007669"/>
    <property type="project" value="UniProtKB-KW"/>
</dbReference>
<keyword evidence="2" id="KW-0067">ATP-binding</keyword>
<dbReference type="SMART" id="SM00382">
    <property type="entry name" value="AAA"/>
    <property type="match status" value="1"/>
</dbReference>
<evidence type="ECO:0000313" key="6">
    <source>
        <dbReference type="Proteomes" id="UP000027265"/>
    </source>
</evidence>
<feature type="domain" description="ABC transporter" evidence="4">
    <location>
        <begin position="435"/>
        <end position="706"/>
    </location>
</feature>
<name>A0A067QQL0_9AGAM</name>
<dbReference type="OrthoDB" id="6500128at2759"/>
<organism evidence="5 6">
    <name type="scientific">Jaapia argillacea MUCL 33604</name>
    <dbReference type="NCBI Taxonomy" id="933084"/>
    <lineage>
        <taxon>Eukaryota</taxon>
        <taxon>Fungi</taxon>
        <taxon>Dikarya</taxon>
        <taxon>Basidiomycota</taxon>
        <taxon>Agaricomycotina</taxon>
        <taxon>Agaricomycetes</taxon>
        <taxon>Agaricomycetidae</taxon>
        <taxon>Jaapiales</taxon>
        <taxon>Jaapiaceae</taxon>
        <taxon>Jaapia</taxon>
    </lineage>
</organism>
<gene>
    <name evidence="5" type="ORF">JAAARDRAFT_52872</name>
</gene>
<dbReference type="AlphaFoldDB" id="A0A067QQL0"/>
<dbReference type="EMBL" id="KL197709">
    <property type="protein sequence ID" value="KDQ64946.1"/>
    <property type="molecule type" value="Genomic_DNA"/>
</dbReference>
<evidence type="ECO:0000256" key="2">
    <source>
        <dbReference type="ARBA" id="ARBA00022840"/>
    </source>
</evidence>
<dbReference type="PANTHER" id="PTHR24221">
    <property type="entry name" value="ATP-BINDING CASSETTE SUB-FAMILY B"/>
    <property type="match status" value="1"/>
</dbReference>
<dbReference type="HOGENOM" id="CLU_000604_84_3_1"/>
<accession>A0A067QQL0</accession>
<dbReference type="STRING" id="933084.A0A067QQL0"/>
<dbReference type="PANTHER" id="PTHR24221:SF654">
    <property type="entry name" value="ATP-BINDING CASSETTE SUB-FAMILY B MEMBER 6"/>
    <property type="match status" value="1"/>
</dbReference>
<dbReference type="SUPFAM" id="SSF52540">
    <property type="entry name" value="P-loop containing nucleoside triphosphate hydrolases"/>
    <property type="match status" value="1"/>
</dbReference>
<evidence type="ECO:0000256" key="1">
    <source>
        <dbReference type="ARBA" id="ARBA00022741"/>
    </source>
</evidence>
<dbReference type="GO" id="GO:0034040">
    <property type="term" value="F:ATPase-coupled lipid transmembrane transporter activity"/>
    <property type="evidence" value="ECO:0007669"/>
    <property type="project" value="TreeGrafter"/>
</dbReference>
<dbReference type="Gene3D" id="3.40.50.300">
    <property type="entry name" value="P-loop containing nucleotide triphosphate hydrolases"/>
    <property type="match status" value="1"/>
</dbReference>
<comment type="similarity">
    <text evidence="3">Belongs to the ABC transporter superfamily. ABCB family. Heavy Metal importer (TC 3.A.1.210) subfamily.</text>
</comment>
<dbReference type="PROSITE" id="PS50893">
    <property type="entry name" value="ABC_TRANSPORTER_2"/>
    <property type="match status" value="1"/>
</dbReference>
<keyword evidence="1" id="KW-0547">Nucleotide-binding</keyword>
<dbReference type="InterPro" id="IPR027417">
    <property type="entry name" value="P-loop_NTPase"/>
</dbReference>
<dbReference type="CDD" id="cd03228">
    <property type="entry name" value="ABCC_MRP_Like"/>
    <property type="match status" value="1"/>
</dbReference>
<dbReference type="InterPro" id="IPR039421">
    <property type="entry name" value="Type_1_exporter"/>
</dbReference>
<evidence type="ECO:0000256" key="3">
    <source>
        <dbReference type="ARBA" id="ARBA00024363"/>
    </source>
</evidence>
<protein>
    <recommendedName>
        <fullName evidence="4">ABC transporter domain-containing protein</fullName>
    </recommendedName>
</protein>
<evidence type="ECO:0000313" key="5">
    <source>
        <dbReference type="EMBL" id="KDQ64946.1"/>
    </source>
</evidence>
<dbReference type="InterPro" id="IPR003593">
    <property type="entry name" value="AAA+_ATPase"/>
</dbReference>
<dbReference type="InterPro" id="IPR003439">
    <property type="entry name" value="ABC_transporter-like_ATP-bd"/>
</dbReference>
<reference evidence="6" key="1">
    <citation type="journal article" date="2014" name="Proc. Natl. Acad. Sci. U.S.A.">
        <title>Extensive sampling of basidiomycete genomes demonstrates inadequacy of the white-rot/brown-rot paradigm for wood decay fungi.</title>
        <authorList>
            <person name="Riley R."/>
            <person name="Salamov A.A."/>
            <person name="Brown D.W."/>
            <person name="Nagy L.G."/>
            <person name="Floudas D."/>
            <person name="Held B.W."/>
            <person name="Levasseur A."/>
            <person name="Lombard V."/>
            <person name="Morin E."/>
            <person name="Otillar R."/>
            <person name="Lindquist E.A."/>
            <person name="Sun H."/>
            <person name="LaButti K.M."/>
            <person name="Schmutz J."/>
            <person name="Jabbour D."/>
            <person name="Luo H."/>
            <person name="Baker S.E."/>
            <person name="Pisabarro A.G."/>
            <person name="Walton J.D."/>
            <person name="Blanchette R.A."/>
            <person name="Henrissat B."/>
            <person name="Martin F."/>
            <person name="Cullen D."/>
            <person name="Hibbett D.S."/>
            <person name="Grigoriev I.V."/>
        </authorList>
    </citation>
    <scope>NUCLEOTIDE SEQUENCE [LARGE SCALE GENOMIC DNA]</scope>
    <source>
        <strain evidence="6">MUCL 33604</strain>
    </source>
</reference>
<dbReference type="Pfam" id="PF00005">
    <property type="entry name" value="ABC_tran"/>
    <property type="match status" value="1"/>
</dbReference>
<dbReference type="GO" id="GO:0016887">
    <property type="term" value="F:ATP hydrolysis activity"/>
    <property type="evidence" value="ECO:0007669"/>
    <property type="project" value="InterPro"/>
</dbReference>
<proteinExistence type="inferred from homology"/>
<sequence length="708" mass="78626">MHLPDPKDTLYDIWLASRSPNAPNRVQLAPGAQRPLTIAKLSLAGQIIARCGPGFFTLVWGLHPIRTLIMLALNVARGAFPALRGYSQALIINEVQSSISSGSFTWSHLLYLLGTEFSRMVLETAIDSFATLNENLVYGSARFLIEYRQMEQQLRLDVPTLSDPTTRDLLHESDLFVRSFAQAGIGGFGFGLLSPLDFVRVLTLLSELASHVFVLSSLTAATPSSGTSRTTQLYILAFSLITFILPHIVAWLRCPDSFNRYDDGGLPYTPQEARNAERQEKMRNLAHSDPYRPEVLVWGLGPWILQGWSKARRAMLGLDSEHRGTSNFIGQMDLVSSVLAQINFNFADLMMVVQNIPLMLVLQQSSGALGSLALYRNSVQQLVFTIRQLFTTTRMGLQSIFLMGAFCAAMEIEPLLAPKEDDLVQYVSHERGMKIEARNLCYTYPGSKQPSLSNVNFKLEAGERLAIVGHNGSGKSTLAKVLLRILDFDSGELLVNDVSVRHYNPHDFHNHVSTVFQGFSKFNSTLAENVGIGFVDKLKNTKAIEHAVKLAGATRIVESLPRGLKTRLDTAGADPFTFPSLNGSTENDTWASSRSHQGLSGGEWQHIALSRAFMRAHRPEVDLLVFDEPTSSLDAHAQNRIFDTIDDISRRPSGDRTKSVIFITHRLSTVRRADKVAFMENGTIVEFGTHQELMRRNGPYAALYRASV</sequence>
<dbReference type="Proteomes" id="UP000027265">
    <property type="component" value="Unassembled WGS sequence"/>
</dbReference>
<evidence type="ECO:0000259" key="4">
    <source>
        <dbReference type="PROSITE" id="PS50893"/>
    </source>
</evidence>
<keyword evidence="6" id="KW-1185">Reference proteome</keyword>